<evidence type="ECO:0008006" key="4">
    <source>
        <dbReference type="Google" id="ProtNLM"/>
    </source>
</evidence>
<dbReference type="PROSITE" id="PS51257">
    <property type="entry name" value="PROKAR_LIPOPROTEIN"/>
    <property type="match status" value="1"/>
</dbReference>
<dbReference type="Proteomes" id="UP000248333">
    <property type="component" value="Unassembled WGS sequence"/>
</dbReference>
<keyword evidence="1" id="KW-0732">Signal</keyword>
<feature type="chain" id="PRO_5016303852" description="Lipoprotein" evidence="1">
    <location>
        <begin position="30"/>
        <end position="152"/>
    </location>
</feature>
<evidence type="ECO:0000313" key="2">
    <source>
        <dbReference type="EMBL" id="PYC67739.1"/>
    </source>
</evidence>
<proteinExistence type="predicted"/>
<organism evidence="2 3">
    <name type="scientific">Micromonospora arborensis</name>
    <dbReference type="NCBI Taxonomy" id="2116518"/>
    <lineage>
        <taxon>Bacteria</taxon>
        <taxon>Bacillati</taxon>
        <taxon>Actinomycetota</taxon>
        <taxon>Actinomycetes</taxon>
        <taxon>Micromonosporales</taxon>
        <taxon>Micromonosporaceae</taxon>
        <taxon>Micromonospora</taxon>
    </lineage>
</organism>
<dbReference type="RefSeq" id="WP_110565316.1">
    <property type="nucleotide sequence ID" value="NZ_PYBV01000026.1"/>
</dbReference>
<evidence type="ECO:0000256" key="1">
    <source>
        <dbReference type="SAM" id="SignalP"/>
    </source>
</evidence>
<sequence length="152" mass="16478">MSANRSRWPLLCALIGGALVVAACGPGDADVTYWSNAARQDKAVESYAGAEHCGWQDVTFLHVEWPLPGQTGAAANRQYVRDPTGRLGAEVRATYVPRADLPADARTTDYTGPDGQQLWLAPSNSDDLAYVVYPDPQRVEAWPRTTQTLGCD</sequence>
<gene>
    <name evidence="2" type="ORF">C7C45_20595</name>
</gene>
<dbReference type="EMBL" id="PYBV01000026">
    <property type="protein sequence ID" value="PYC67739.1"/>
    <property type="molecule type" value="Genomic_DNA"/>
</dbReference>
<dbReference type="AlphaFoldDB" id="A0A318NJQ2"/>
<accession>A0A318NJQ2</accession>
<reference evidence="2 3" key="1">
    <citation type="submission" date="2018-03" db="EMBL/GenBank/DDBJ databases">
        <title>Bioinformatic expansion and discovery of thiopeptide antibiotics.</title>
        <authorList>
            <person name="Schwalen C.J."/>
            <person name="Hudson G.A."/>
            <person name="Mitchell D.A."/>
        </authorList>
    </citation>
    <scope>NUCLEOTIDE SEQUENCE [LARGE SCALE GENOMIC DNA]</scope>
    <source>
        <strain evidence="2 3">NRRL 8041</strain>
    </source>
</reference>
<protein>
    <recommendedName>
        <fullName evidence="4">Lipoprotein</fullName>
    </recommendedName>
</protein>
<comment type="caution">
    <text evidence="2">The sequence shown here is derived from an EMBL/GenBank/DDBJ whole genome shotgun (WGS) entry which is preliminary data.</text>
</comment>
<name>A0A318NJQ2_9ACTN</name>
<feature type="signal peptide" evidence="1">
    <location>
        <begin position="1"/>
        <end position="29"/>
    </location>
</feature>
<evidence type="ECO:0000313" key="3">
    <source>
        <dbReference type="Proteomes" id="UP000248333"/>
    </source>
</evidence>
<dbReference type="OrthoDB" id="5183782at2"/>
<keyword evidence="3" id="KW-1185">Reference proteome</keyword>